<feature type="region of interest" description="Disordered" evidence="1">
    <location>
        <begin position="194"/>
        <end position="231"/>
    </location>
</feature>
<dbReference type="EMBL" id="JBHTAS010000001">
    <property type="protein sequence ID" value="MFC7139184.1"/>
    <property type="molecule type" value="Genomic_DNA"/>
</dbReference>
<evidence type="ECO:0000259" key="3">
    <source>
        <dbReference type="PROSITE" id="PS50850"/>
    </source>
</evidence>
<proteinExistence type="predicted"/>
<evidence type="ECO:0000256" key="1">
    <source>
        <dbReference type="SAM" id="MobiDB-lite"/>
    </source>
</evidence>
<reference evidence="4 5" key="1">
    <citation type="journal article" date="2019" name="Int. J. Syst. Evol. Microbiol.">
        <title>The Global Catalogue of Microorganisms (GCM) 10K type strain sequencing project: providing services to taxonomists for standard genome sequencing and annotation.</title>
        <authorList>
            <consortium name="The Broad Institute Genomics Platform"/>
            <consortium name="The Broad Institute Genome Sequencing Center for Infectious Disease"/>
            <person name="Wu L."/>
            <person name="Ma J."/>
        </authorList>
    </citation>
    <scope>NUCLEOTIDE SEQUENCE [LARGE SCALE GENOMIC DNA]</scope>
    <source>
        <strain evidence="4 5">XZYJT29</strain>
    </source>
</reference>
<accession>A0ABD5XVK5</accession>
<feature type="transmembrane region" description="Helical" evidence="2">
    <location>
        <begin position="312"/>
        <end position="333"/>
    </location>
</feature>
<feature type="transmembrane region" description="Helical" evidence="2">
    <location>
        <begin position="382"/>
        <end position="399"/>
    </location>
</feature>
<organism evidence="4 5">
    <name type="scientific">Halosimplex aquaticum</name>
    <dbReference type="NCBI Taxonomy" id="3026162"/>
    <lineage>
        <taxon>Archaea</taxon>
        <taxon>Methanobacteriati</taxon>
        <taxon>Methanobacteriota</taxon>
        <taxon>Stenosarchaea group</taxon>
        <taxon>Halobacteria</taxon>
        <taxon>Halobacteriales</taxon>
        <taxon>Haloarculaceae</taxon>
        <taxon>Halosimplex</taxon>
    </lineage>
</organism>
<feature type="transmembrane region" description="Helical" evidence="2">
    <location>
        <begin position="15"/>
        <end position="34"/>
    </location>
</feature>
<feature type="transmembrane region" description="Helical" evidence="2">
    <location>
        <begin position="106"/>
        <end position="126"/>
    </location>
</feature>
<protein>
    <submittedName>
        <fullName evidence="4">MFS transporter</fullName>
    </submittedName>
</protein>
<evidence type="ECO:0000313" key="5">
    <source>
        <dbReference type="Proteomes" id="UP001596432"/>
    </source>
</evidence>
<keyword evidence="2" id="KW-1133">Transmembrane helix</keyword>
<feature type="transmembrane region" description="Helical" evidence="2">
    <location>
        <begin position="138"/>
        <end position="159"/>
    </location>
</feature>
<dbReference type="InterPro" id="IPR011701">
    <property type="entry name" value="MFS"/>
</dbReference>
<comment type="caution">
    <text evidence="4">The sequence shown here is derived from an EMBL/GenBank/DDBJ whole genome shotgun (WGS) entry which is preliminary data.</text>
</comment>
<dbReference type="RefSeq" id="WP_274324782.1">
    <property type="nucleotide sequence ID" value="NZ_CP118158.1"/>
</dbReference>
<evidence type="ECO:0000313" key="4">
    <source>
        <dbReference type="EMBL" id="MFC7139184.1"/>
    </source>
</evidence>
<keyword evidence="2" id="KW-0472">Membrane</keyword>
<dbReference type="PANTHER" id="PTHR11360">
    <property type="entry name" value="MONOCARBOXYLATE TRANSPORTER"/>
    <property type="match status" value="1"/>
</dbReference>
<feature type="compositionally biased region" description="Basic and acidic residues" evidence="1">
    <location>
        <begin position="194"/>
        <end position="206"/>
    </location>
</feature>
<dbReference type="InterPro" id="IPR020846">
    <property type="entry name" value="MFS_dom"/>
</dbReference>
<feature type="transmembrane region" description="Helical" evidence="2">
    <location>
        <begin position="171"/>
        <end position="189"/>
    </location>
</feature>
<dbReference type="Gene3D" id="1.20.1250.20">
    <property type="entry name" value="MFS general substrate transporter like domains"/>
    <property type="match status" value="2"/>
</dbReference>
<dbReference type="PANTHER" id="PTHR11360:SF304">
    <property type="entry name" value="MFS DOMAIN-CONTAINING PROTEIN"/>
    <property type="match status" value="1"/>
</dbReference>
<dbReference type="PROSITE" id="PS50850">
    <property type="entry name" value="MFS"/>
    <property type="match status" value="1"/>
</dbReference>
<dbReference type="SUPFAM" id="SSF103473">
    <property type="entry name" value="MFS general substrate transporter"/>
    <property type="match status" value="1"/>
</dbReference>
<dbReference type="InterPro" id="IPR050327">
    <property type="entry name" value="Proton-linked_MCT"/>
</dbReference>
<feature type="transmembrane region" description="Helical" evidence="2">
    <location>
        <begin position="46"/>
        <end position="66"/>
    </location>
</feature>
<dbReference type="GeneID" id="78819435"/>
<feature type="transmembrane region" description="Helical" evidence="2">
    <location>
        <begin position="78"/>
        <end position="100"/>
    </location>
</feature>
<dbReference type="InterPro" id="IPR036259">
    <property type="entry name" value="MFS_trans_sf"/>
</dbReference>
<dbReference type="Pfam" id="PF07690">
    <property type="entry name" value="MFS_1"/>
    <property type="match status" value="1"/>
</dbReference>
<feature type="transmembrane region" description="Helical" evidence="2">
    <location>
        <begin position="275"/>
        <end position="300"/>
    </location>
</feature>
<gene>
    <name evidence="4" type="ORF">ACFQMA_04945</name>
</gene>
<sequence>MDMSDSDGIGGRRRWVLVAVAALAMGLIGTYQFVWSSIRLPLGARLGASETALGTVFTVFLVFQAVSQFPAGWVRDRWGPKVPLLVGAPLVAIGYAWTGVAGSLPAVYAAYAIGGIGSGVVYTVAVNTPVKWFTERRGLATGAVTTAYSGISFLLIPGVRRGVDGAFESTLLALGVATGAVALLGAAVLRDPPRLGDTDGDSAHPDDGDDPVESDGGDSAASADGDLDSGGDGPAYGWRETVRTWQFWVLYAVFVVINGVGLMLIGKVISYANALALPAAAATASASVVAVADALGIAIIGGVSDRLGRERTVAASLVLGGVALAATVPVGTANAATGFVALVGLAALFRSPPFSIFPSLVGEYYGQAYSSENYALLYSAKIWGSIFGGTVASGLVVTLGWTDSFLLAAAALALAGLATATLSDPNA</sequence>
<dbReference type="AlphaFoldDB" id="A0ABD5XVK5"/>
<evidence type="ECO:0000256" key="2">
    <source>
        <dbReference type="SAM" id="Phobius"/>
    </source>
</evidence>
<dbReference type="Proteomes" id="UP001596432">
    <property type="component" value="Unassembled WGS sequence"/>
</dbReference>
<feature type="domain" description="Major facilitator superfamily (MFS) profile" evidence="3">
    <location>
        <begin position="17"/>
        <end position="427"/>
    </location>
</feature>
<feature type="transmembrane region" description="Helical" evidence="2">
    <location>
        <begin position="405"/>
        <end position="423"/>
    </location>
</feature>
<feature type="transmembrane region" description="Helical" evidence="2">
    <location>
        <begin position="248"/>
        <end position="269"/>
    </location>
</feature>
<name>A0ABD5XVK5_9EURY</name>
<feature type="compositionally biased region" description="Acidic residues" evidence="1">
    <location>
        <begin position="207"/>
        <end position="216"/>
    </location>
</feature>
<keyword evidence="5" id="KW-1185">Reference proteome</keyword>
<keyword evidence="2" id="KW-0812">Transmembrane</keyword>